<dbReference type="Proteomes" id="UP000663844">
    <property type="component" value="Unassembled WGS sequence"/>
</dbReference>
<dbReference type="EMBL" id="CAJOAZ010021243">
    <property type="protein sequence ID" value="CAF4354054.1"/>
    <property type="molecule type" value="Genomic_DNA"/>
</dbReference>
<organism evidence="2 3">
    <name type="scientific">Adineta steineri</name>
    <dbReference type="NCBI Taxonomy" id="433720"/>
    <lineage>
        <taxon>Eukaryota</taxon>
        <taxon>Metazoa</taxon>
        <taxon>Spiralia</taxon>
        <taxon>Gnathifera</taxon>
        <taxon>Rotifera</taxon>
        <taxon>Eurotatoria</taxon>
        <taxon>Bdelloidea</taxon>
        <taxon>Adinetida</taxon>
        <taxon>Adinetidae</taxon>
        <taxon>Adineta</taxon>
    </lineage>
</organism>
<dbReference type="PANTHER" id="PTHR43215:SF14">
    <property type="entry name" value="RADIAL SPOKE HEAD 1 HOMOLOG"/>
    <property type="match status" value="1"/>
</dbReference>
<dbReference type="SMART" id="SM00698">
    <property type="entry name" value="MORN"/>
    <property type="match status" value="1"/>
</dbReference>
<reference evidence="2" key="1">
    <citation type="submission" date="2021-02" db="EMBL/GenBank/DDBJ databases">
        <authorList>
            <person name="Nowell W R."/>
        </authorList>
    </citation>
    <scope>NUCLEOTIDE SEQUENCE</scope>
</reference>
<evidence type="ECO:0008006" key="4">
    <source>
        <dbReference type="Google" id="ProtNLM"/>
    </source>
</evidence>
<dbReference type="InterPro" id="IPR003409">
    <property type="entry name" value="MORN"/>
</dbReference>
<protein>
    <recommendedName>
        <fullName evidence="4">MORN repeat-containing protein</fullName>
    </recommendedName>
</protein>
<dbReference type="Gene3D" id="2.20.110.10">
    <property type="entry name" value="Histone H3 K4-specific methyltransferase SET7/9 N-terminal domain"/>
    <property type="match status" value="1"/>
</dbReference>
<evidence type="ECO:0000256" key="1">
    <source>
        <dbReference type="ARBA" id="ARBA00022737"/>
    </source>
</evidence>
<proteinExistence type="predicted"/>
<name>A0A820LCB9_9BILA</name>
<gene>
    <name evidence="2" type="ORF">OXD698_LOCUS48937</name>
</gene>
<keyword evidence="1" id="KW-0677">Repeat</keyword>
<evidence type="ECO:0000313" key="3">
    <source>
        <dbReference type="Proteomes" id="UP000663844"/>
    </source>
</evidence>
<evidence type="ECO:0000313" key="2">
    <source>
        <dbReference type="EMBL" id="CAF4354054.1"/>
    </source>
</evidence>
<sequence length="48" mass="5748">TFYWSDGSRYQGTWKNNQRHGLGQIVYADGRVRKGQWAYDKLIEELQK</sequence>
<dbReference type="PANTHER" id="PTHR43215">
    <property type="entry name" value="RADIAL SPOKE HEAD 1 HOMOLOG"/>
    <property type="match status" value="1"/>
</dbReference>
<comment type="caution">
    <text evidence="2">The sequence shown here is derived from an EMBL/GenBank/DDBJ whole genome shotgun (WGS) entry which is preliminary data.</text>
</comment>
<accession>A0A820LCB9</accession>
<dbReference type="Pfam" id="PF02493">
    <property type="entry name" value="MORN"/>
    <property type="match status" value="2"/>
</dbReference>
<dbReference type="SUPFAM" id="SSF82185">
    <property type="entry name" value="Histone H3 K4-specific methyltransferase SET7/9 N-terminal domain"/>
    <property type="match status" value="1"/>
</dbReference>
<dbReference type="AlphaFoldDB" id="A0A820LCB9"/>
<feature type="non-terminal residue" evidence="2">
    <location>
        <position position="1"/>
    </location>
</feature>